<sequence>MQRLLWKSRQIVILQRTKTTMHPRTIETNEKPFSRPRRKASDFEHVLQTYNCDSRRGGPSDLNALELDVIRKTKNLIVLNKGYDQRLDGNFDATIEKALHRDYPDIPKFRWIHQLDFATSGVLCVGITKEATSLGCRLFRERKVQKEYLAIVSGHLPLSPYDYQTADTSVAESRPIVQKCVLSKLQMLIKDIEKQEVLYRRMKTDGYTFLRAKKTSQLPKGPRPGPTWLQMAQSKIVKSLKQPGYLLTDEEEAIISMRWKTMCKSEKEPFLHEARADHARYVKELELYKEQEQARVYSEKKYELSDNSDTVPDEASTRVEFRDKERLAYVLDFPIHEPSPNSFEMEISLNRNEILEKRGKAAVTIAYVLGHGDLHTQPVTKVLLRPLSGRRHQLRLHMKHIGYPILGDATYGDANPMSEAPSRMMLHAWKLWFNTSETVIADLYGDSYFETHDPFQSIVPTSDCVTTISRS</sequence>
<accession>A0A024GNA9</accession>
<dbReference type="Gene3D" id="1.10.30.10">
    <property type="entry name" value="High mobility group box domain"/>
    <property type="match status" value="1"/>
</dbReference>
<dbReference type="EMBL" id="CAIX01000210">
    <property type="protein sequence ID" value="CCI48219.1"/>
    <property type="molecule type" value="Genomic_DNA"/>
</dbReference>
<dbReference type="InterPro" id="IPR050188">
    <property type="entry name" value="RluA_PseudoU_synthase"/>
</dbReference>
<dbReference type="GO" id="GO:0003723">
    <property type="term" value="F:RNA binding"/>
    <property type="evidence" value="ECO:0007669"/>
    <property type="project" value="InterPro"/>
</dbReference>
<reference evidence="4 5" key="1">
    <citation type="submission" date="2012-05" db="EMBL/GenBank/DDBJ databases">
        <title>Recombination and specialization in a pathogen metapopulation.</title>
        <authorList>
            <person name="Gardiner A."/>
            <person name="Kemen E."/>
            <person name="Schultz-Larsen T."/>
            <person name="MacLean D."/>
            <person name="Van Oosterhout C."/>
            <person name="Jones J.D.G."/>
        </authorList>
    </citation>
    <scope>NUCLEOTIDE SEQUENCE [LARGE SCALE GENOMIC DNA]</scope>
    <source>
        <strain evidence="4 5">Ac Nc2</strain>
    </source>
</reference>
<evidence type="ECO:0000256" key="1">
    <source>
        <dbReference type="ARBA" id="ARBA00010876"/>
    </source>
</evidence>
<evidence type="ECO:0000313" key="5">
    <source>
        <dbReference type="Proteomes" id="UP000053237"/>
    </source>
</evidence>
<organism evidence="4 5">
    <name type="scientific">Albugo candida</name>
    <dbReference type="NCBI Taxonomy" id="65357"/>
    <lineage>
        <taxon>Eukaryota</taxon>
        <taxon>Sar</taxon>
        <taxon>Stramenopiles</taxon>
        <taxon>Oomycota</taxon>
        <taxon>Peronosporomycetes</taxon>
        <taxon>Albuginales</taxon>
        <taxon>Albuginaceae</taxon>
        <taxon>Albugo</taxon>
    </lineage>
</organism>
<dbReference type="GO" id="GO:0005634">
    <property type="term" value="C:nucleus"/>
    <property type="evidence" value="ECO:0007669"/>
    <property type="project" value="UniProtKB-UniRule"/>
</dbReference>
<dbReference type="CDD" id="cd02869">
    <property type="entry name" value="PseudoU_synth_RluA_like"/>
    <property type="match status" value="1"/>
</dbReference>
<dbReference type="GO" id="GO:0000455">
    <property type="term" value="P:enzyme-directed rRNA pseudouridine synthesis"/>
    <property type="evidence" value="ECO:0007669"/>
    <property type="project" value="TreeGrafter"/>
</dbReference>
<dbReference type="Pfam" id="PF00849">
    <property type="entry name" value="PseudoU_synth_2"/>
    <property type="match status" value="1"/>
</dbReference>
<dbReference type="InterPro" id="IPR020103">
    <property type="entry name" value="PsdUridine_synth_cat_dom_sf"/>
</dbReference>
<dbReference type="PANTHER" id="PTHR21600:SF87">
    <property type="entry name" value="RNA PSEUDOURIDYLATE SYNTHASE DOMAIN-CONTAINING PROTEIN 1"/>
    <property type="match status" value="1"/>
</dbReference>
<dbReference type="Proteomes" id="UP000053237">
    <property type="component" value="Unassembled WGS sequence"/>
</dbReference>
<gene>
    <name evidence="4" type="ORF">BN9_092810</name>
</gene>
<keyword evidence="2" id="KW-0539">Nucleus</keyword>
<dbReference type="Gene3D" id="3.30.2350.10">
    <property type="entry name" value="Pseudouridine synthase"/>
    <property type="match status" value="2"/>
</dbReference>
<dbReference type="AlphaFoldDB" id="A0A024GNA9"/>
<evidence type="ECO:0000259" key="3">
    <source>
        <dbReference type="PROSITE" id="PS50118"/>
    </source>
</evidence>
<protein>
    <recommendedName>
        <fullName evidence="3">HMG box domain-containing protein</fullName>
    </recommendedName>
</protein>
<evidence type="ECO:0000256" key="2">
    <source>
        <dbReference type="PROSITE-ProRule" id="PRU00267"/>
    </source>
</evidence>
<keyword evidence="2" id="KW-0238">DNA-binding</keyword>
<dbReference type="InterPro" id="IPR036910">
    <property type="entry name" value="HMG_box_dom_sf"/>
</dbReference>
<dbReference type="InParanoid" id="A0A024GNA9"/>
<comment type="similarity">
    <text evidence="1">Belongs to the pseudouridine synthase RluA family.</text>
</comment>
<dbReference type="InterPro" id="IPR006145">
    <property type="entry name" value="PsdUridine_synth_RsuA/RluA"/>
</dbReference>
<feature type="domain" description="HMG box" evidence="3">
    <location>
        <begin position="221"/>
        <end position="289"/>
    </location>
</feature>
<dbReference type="GO" id="GO:0009982">
    <property type="term" value="F:pseudouridine synthase activity"/>
    <property type="evidence" value="ECO:0007669"/>
    <property type="project" value="InterPro"/>
</dbReference>
<feature type="DNA-binding region" description="HMG box" evidence="2">
    <location>
        <begin position="221"/>
        <end position="289"/>
    </location>
</feature>
<dbReference type="InterPro" id="IPR009071">
    <property type="entry name" value="HMG_box_dom"/>
</dbReference>
<dbReference type="PROSITE" id="PS50118">
    <property type="entry name" value="HMG_BOX_2"/>
    <property type="match status" value="1"/>
</dbReference>
<dbReference type="STRING" id="65357.A0A024GNA9"/>
<dbReference type="SUPFAM" id="SSF55120">
    <property type="entry name" value="Pseudouridine synthase"/>
    <property type="match status" value="2"/>
</dbReference>
<proteinExistence type="inferred from homology"/>
<dbReference type="SUPFAM" id="SSF47095">
    <property type="entry name" value="HMG-box"/>
    <property type="match status" value="1"/>
</dbReference>
<dbReference type="PANTHER" id="PTHR21600">
    <property type="entry name" value="MITOCHONDRIAL RNA PSEUDOURIDINE SYNTHASE"/>
    <property type="match status" value="1"/>
</dbReference>
<keyword evidence="5" id="KW-1185">Reference proteome</keyword>
<evidence type="ECO:0000313" key="4">
    <source>
        <dbReference type="EMBL" id="CCI48219.1"/>
    </source>
</evidence>
<comment type="caution">
    <text evidence="4">The sequence shown here is derived from an EMBL/GenBank/DDBJ whole genome shotgun (WGS) entry which is preliminary data.</text>
</comment>
<dbReference type="OrthoDB" id="428658at2759"/>
<dbReference type="GO" id="GO:0003677">
    <property type="term" value="F:DNA binding"/>
    <property type="evidence" value="ECO:0007669"/>
    <property type="project" value="UniProtKB-UniRule"/>
</dbReference>
<name>A0A024GNA9_9STRA</name>